<organism evidence="2 3">
    <name type="scientific">Acanthamoeba castellanii (strain ATCC 30010 / Neff)</name>
    <dbReference type="NCBI Taxonomy" id="1257118"/>
    <lineage>
        <taxon>Eukaryota</taxon>
        <taxon>Amoebozoa</taxon>
        <taxon>Discosea</taxon>
        <taxon>Longamoebia</taxon>
        <taxon>Centramoebida</taxon>
        <taxon>Acanthamoebidae</taxon>
        <taxon>Acanthamoeba</taxon>
    </lineage>
</organism>
<dbReference type="EMBL" id="KB007933">
    <property type="protein sequence ID" value="ELR19251.1"/>
    <property type="molecule type" value="Genomic_DNA"/>
</dbReference>
<gene>
    <name evidence="2" type="ORF">ACA1_264220</name>
</gene>
<dbReference type="GeneID" id="14920025"/>
<keyword evidence="1" id="KW-0812">Transmembrane</keyword>
<dbReference type="KEGG" id="acan:ACA1_264220"/>
<sequence length="501" mass="54175">MLRDDVEHVEAWTPPIEGWRALLMAAASGLLMVAVCLLIVIPSFYANLDSGGGEHVCPSPSVLPPLREAVPFDVQLNPVMAAKKLPKLQSFAWALDGSSGRWLLVGGRTGGLHGFQPNDSFPTAQQNRHFHVLDPGQGFASWKLSVLDLPSVELADALQATNALHMQDADRLYVVGGYGYSRTQSGFVTHDLMISIDVPLAVRAVMAQNATLLASAIRSVREPRLQLSGGGLQKLGGWYFAVLGAHFQGIYPAPNSSTAYSPTIKMFKVVDEPPSGLQVVQFQQLNATGNQVEQWHRRDLHVLPAVLPGGQEFGISVYGGVFTPSNSLPFLYPIAITMPDGAHVHVKTNYGYQQLFSQYECATMVTYDNATGSYMTTFFGGMGLSYVTDCNEIVQDIRTPFVNVVSTMTRLADGTMTERVHAKSFLPGLLGTNAAFVPLPDVPLLVGDVIDLARLKAFKTGRSTLVGHMYGGIVAEKPNFGSTDASDLVFAVYITKLGDDK</sequence>
<evidence type="ECO:0000313" key="2">
    <source>
        <dbReference type="EMBL" id="ELR19251.1"/>
    </source>
</evidence>
<evidence type="ECO:0000313" key="3">
    <source>
        <dbReference type="Proteomes" id="UP000011083"/>
    </source>
</evidence>
<dbReference type="RefSeq" id="XP_004341336.1">
    <property type="nucleotide sequence ID" value="XM_004341288.1"/>
</dbReference>
<dbReference type="VEuPathDB" id="AmoebaDB:ACA1_264220"/>
<protein>
    <submittedName>
        <fullName evidence="2">Uncharacterized protein</fullName>
    </submittedName>
</protein>
<reference evidence="2 3" key="1">
    <citation type="journal article" date="2013" name="Genome Biol.">
        <title>Genome of Acanthamoeba castellanii highlights extensive lateral gene transfer and early evolution of tyrosine kinase signaling.</title>
        <authorList>
            <person name="Clarke M."/>
            <person name="Lohan A.J."/>
            <person name="Liu B."/>
            <person name="Lagkouvardos I."/>
            <person name="Roy S."/>
            <person name="Zafar N."/>
            <person name="Bertelli C."/>
            <person name="Schilde C."/>
            <person name="Kianianmomeni A."/>
            <person name="Burglin T.R."/>
            <person name="Frech C."/>
            <person name="Turcotte B."/>
            <person name="Kopec K.O."/>
            <person name="Synnott J.M."/>
            <person name="Choo C."/>
            <person name="Paponov I."/>
            <person name="Finkler A."/>
            <person name="Soon Heng Tan C."/>
            <person name="Hutchins A.P."/>
            <person name="Weinmeier T."/>
            <person name="Rattei T."/>
            <person name="Chu J.S."/>
            <person name="Gimenez G."/>
            <person name="Irimia M."/>
            <person name="Rigden D.J."/>
            <person name="Fitzpatrick D.A."/>
            <person name="Lorenzo-Morales J."/>
            <person name="Bateman A."/>
            <person name="Chiu C.H."/>
            <person name="Tang P."/>
            <person name="Hegemann P."/>
            <person name="Fromm H."/>
            <person name="Raoult D."/>
            <person name="Greub G."/>
            <person name="Miranda-Saavedra D."/>
            <person name="Chen N."/>
            <person name="Nash P."/>
            <person name="Ginger M.L."/>
            <person name="Horn M."/>
            <person name="Schaap P."/>
            <person name="Caler L."/>
            <person name="Loftus B."/>
        </authorList>
    </citation>
    <scope>NUCLEOTIDE SEQUENCE [LARGE SCALE GENOMIC DNA]</scope>
    <source>
        <strain evidence="2 3">Neff</strain>
    </source>
</reference>
<keyword evidence="1" id="KW-0472">Membrane</keyword>
<accession>L8H470</accession>
<feature type="transmembrane region" description="Helical" evidence="1">
    <location>
        <begin position="21"/>
        <end position="45"/>
    </location>
</feature>
<dbReference type="AlphaFoldDB" id="L8H470"/>
<keyword evidence="3" id="KW-1185">Reference proteome</keyword>
<evidence type="ECO:0000256" key="1">
    <source>
        <dbReference type="SAM" id="Phobius"/>
    </source>
</evidence>
<name>L8H470_ACACF</name>
<dbReference type="Proteomes" id="UP000011083">
    <property type="component" value="Unassembled WGS sequence"/>
</dbReference>
<proteinExistence type="predicted"/>
<keyword evidence="1" id="KW-1133">Transmembrane helix</keyword>